<evidence type="ECO:0000313" key="2">
    <source>
        <dbReference type="EMBL" id="WOT04253.1"/>
    </source>
</evidence>
<gene>
    <name evidence="2" type="ORF">RGE70_13045</name>
</gene>
<keyword evidence="1" id="KW-0732">Signal</keyword>
<dbReference type="InterPro" id="IPR021534">
    <property type="entry name" value="DUF3192"/>
</dbReference>
<dbReference type="Gene3D" id="3.30.1450.10">
    <property type="match status" value="1"/>
</dbReference>
<organism evidence="2 3">
    <name type="scientific">Shewanella youngdeokensis</name>
    <dbReference type="NCBI Taxonomy" id="2999068"/>
    <lineage>
        <taxon>Bacteria</taxon>
        <taxon>Pseudomonadati</taxon>
        <taxon>Pseudomonadota</taxon>
        <taxon>Gammaproteobacteria</taxon>
        <taxon>Alteromonadales</taxon>
        <taxon>Shewanellaceae</taxon>
        <taxon>Shewanella</taxon>
    </lineage>
</organism>
<evidence type="ECO:0000313" key="3">
    <source>
        <dbReference type="Proteomes" id="UP001529491"/>
    </source>
</evidence>
<protein>
    <submittedName>
        <fullName evidence="2">DUF3192 domain-containing protein</fullName>
    </submittedName>
</protein>
<accession>A0ABZ0JVC5</accession>
<reference evidence="2 3" key="1">
    <citation type="submission" date="2023-10" db="EMBL/GenBank/DDBJ databases">
        <title>Complete genome sequence of Shewanella sp. DAU334.</title>
        <authorList>
            <person name="Lee Y.-S."/>
            <person name="Jeong H.-R."/>
            <person name="Hwang E.-J."/>
            <person name="Choi Y.-L."/>
            <person name="Kim G.-D."/>
        </authorList>
    </citation>
    <scope>NUCLEOTIDE SEQUENCE [LARGE SCALE GENOMIC DNA]</scope>
    <source>
        <strain evidence="2 3">DAU334</strain>
    </source>
</reference>
<keyword evidence="3" id="KW-1185">Reference proteome</keyword>
<evidence type="ECO:0000256" key="1">
    <source>
        <dbReference type="ARBA" id="ARBA00022729"/>
    </source>
</evidence>
<dbReference type="InterPro" id="IPR037873">
    <property type="entry name" value="BamE-like"/>
</dbReference>
<dbReference type="Pfam" id="PF11399">
    <property type="entry name" value="DUF3192"/>
    <property type="match status" value="1"/>
</dbReference>
<dbReference type="PROSITE" id="PS51257">
    <property type="entry name" value="PROKAR_LIPOPROTEIN"/>
    <property type="match status" value="1"/>
</dbReference>
<dbReference type="EMBL" id="CP136522">
    <property type="protein sequence ID" value="WOT04253.1"/>
    <property type="molecule type" value="Genomic_DNA"/>
</dbReference>
<dbReference type="Proteomes" id="UP001529491">
    <property type="component" value="Chromosome"/>
</dbReference>
<dbReference type="RefSeq" id="WP_310471881.1">
    <property type="nucleotide sequence ID" value="NZ_CP136522.1"/>
</dbReference>
<sequence>MKEVNVNNNLISLAFFGMASIGLSGCMINVDDGHSSWESSDKWQQTQQSNREKLSMLSLGMSKEQVITLMGTADFNEAFIEDGKEVHVLFYRTQRMKGDGKTTKDECTSLVIRENALVGWGDKAYTLI</sequence>
<proteinExistence type="predicted"/>
<name>A0ABZ0JVC5_9GAMM</name>